<accession>A0A6J5MVB4</accession>
<protein>
    <submittedName>
        <fullName evidence="1">Uncharacterized protein</fullName>
    </submittedName>
</protein>
<organism evidence="1">
    <name type="scientific">uncultured Caudovirales phage</name>
    <dbReference type="NCBI Taxonomy" id="2100421"/>
    <lineage>
        <taxon>Viruses</taxon>
        <taxon>Duplodnaviria</taxon>
        <taxon>Heunggongvirae</taxon>
        <taxon>Uroviricota</taxon>
        <taxon>Caudoviricetes</taxon>
        <taxon>Peduoviridae</taxon>
        <taxon>Maltschvirus</taxon>
        <taxon>Maltschvirus maltsch</taxon>
    </lineage>
</organism>
<gene>
    <name evidence="1" type="ORF">UFOVP570_18</name>
</gene>
<proteinExistence type="predicted"/>
<sequence>MAEQKYKIVRMYFEGWDNKTIKRGLTLEEAQAWCRDPETSSSTAKTKKAVSHFEKYGEWFDGYSEDND</sequence>
<dbReference type="EMBL" id="LR796541">
    <property type="protein sequence ID" value="CAB4150282.1"/>
    <property type="molecule type" value="Genomic_DNA"/>
</dbReference>
<reference evidence="1" key="1">
    <citation type="submission" date="2020-04" db="EMBL/GenBank/DDBJ databases">
        <authorList>
            <person name="Chiriac C."/>
            <person name="Salcher M."/>
            <person name="Ghai R."/>
            <person name="Kavagutti S V."/>
        </authorList>
    </citation>
    <scope>NUCLEOTIDE SEQUENCE</scope>
</reference>
<evidence type="ECO:0000313" key="1">
    <source>
        <dbReference type="EMBL" id="CAB4150282.1"/>
    </source>
</evidence>
<name>A0A6J5MVB4_9CAUD</name>